<reference evidence="1 2" key="1">
    <citation type="submission" date="2018-07" db="EMBL/GenBank/DDBJ databases">
        <title>Draft genome sequence of Ancylomarina sp. M1P.</title>
        <authorList>
            <person name="Yadav S."/>
            <person name="Villanueva L."/>
            <person name="Damste J.S.S."/>
        </authorList>
    </citation>
    <scope>NUCLEOTIDE SEQUENCE [LARGE SCALE GENOMIC DNA]</scope>
    <source>
        <strain evidence="1 2">M1P</strain>
    </source>
</reference>
<evidence type="ECO:0000313" key="1">
    <source>
        <dbReference type="EMBL" id="RRG23069.1"/>
    </source>
</evidence>
<comment type="caution">
    <text evidence="1">The sequence shown here is derived from an EMBL/GenBank/DDBJ whole genome shotgun (WGS) entry which is preliminary data.</text>
</comment>
<protein>
    <submittedName>
        <fullName evidence="1">Pseudouridylate synthase</fullName>
    </submittedName>
</protein>
<name>A0A425Y479_9BACT</name>
<dbReference type="Proteomes" id="UP000285794">
    <property type="component" value="Unassembled WGS sequence"/>
</dbReference>
<sequence length="253" mass="28994">MDKRHIFNFKTDISRINIPAKLNNPFGLSIPEIARIAANEFQDFISSESQGWKHDFRIQKGKMFGILVVQKEDCTYSYLGTVSGKLQGNTICDKFVPSTFDDSIDDFFINRGMTELTEIGNQIKKAKKPSEISLLIENRKQKSFALQQRLFENYQFLNFSGIEKNVLQIFESSSHGNPPAAAGECAAPKLLQYAFKNRLKPIALAEFWWGNSIKNQEREHKLFYPACKNKCRPILEYMLDDVELFNQASAVCE</sequence>
<accession>A0A425Y479</accession>
<dbReference type="AlphaFoldDB" id="A0A425Y479"/>
<proteinExistence type="predicted"/>
<organism evidence="1 2">
    <name type="scientific">Ancylomarina euxinus</name>
    <dbReference type="NCBI Taxonomy" id="2283627"/>
    <lineage>
        <taxon>Bacteria</taxon>
        <taxon>Pseudomonadati</taxon>
        <taxon>Bacteroidota</taxon>
        <taxon>Bacteroidia</taxon>
        <taxon>Marinilabiliales</taxon>
        <taxon>Marinifilaceae</taxon>
        <taxon>Ancylomarina</taxon>
    </lineage>
</organism>
<gene>
    <name evidence="1" type="ORF">DWB61_06445</name>
</gene>
<evidence type="ECO:0000313" key="2">
    <source>
        <dbReference type="Proteomes" id="UP000285794"/>
    </source>
</evidence>
<dbReference type="EMBL" id="QQWG01000004">
    <property type="protein sequence ID" value="RRG23069.1"/>
    <property type="molecule type" value="Genomic_DNA"/>
</dbReference>
<keyword evidence="2" id="KW-1185">Reference proteome</keyword>